<dbReference type="PROSITE" id="PS51186">
    <property type="entry name" value="GNAT"/>
    <property type="match status" value="1"/>
</dbReference>
<organism evidence="2">
    <name type="scientific">uncultured Rubrobacteraceae bacterium</name>
    <dbReference type="NCBI Taxonomy" id="349277"/>
    <lineage>
        <taxon>Bacteria</taxon>
        <taxon>Bacillati</taxon>
        <taxon>Actinomycetota</taxon>
        <taxon>Rubrobacteria</taxon>
        <taxon>Rubrobacterales</taxon>
        <taxon>Rubrobacteraceae</taxon>
        <taxon>environmental samples</taxon>
    </lineage>
</organism>
<dbReference type="EMBL" id="CADCVF010000039">
    <property type="protein sequence ID" value="CAA9457618.1"/>
    <property type="molecule type" value="Genomic_DNA"/>
</dbReference>
<dbReference type="AlphaFoldDB" id="A0A6J4QYV5"/>
<dbReference type="GO" id="GO:0016747">
    <property type="term" value="F:acyltransferase activity, transferring groups other than amino-acyl groups"/>
    <property type="evidence" value="ECO:0007669"/>
    <property type="project" value="InterPro"/>
</dbReference>
<accession>A0A6J4QYV5</accession>
<name>A0A6J4QYV5_9ACTN</name>
<gene>
    <name evidence="2" type="ORF">AVDCRST_MAG58-1747</name>
</gene>
<dbReference type="Gene3D" id="3.40.630.30">
    <property type="match status" value="1"/>
</dbReference>
<sequence>MDKALAIEENGAEFLVALGRAAGAEERDDELVRWVIGNSPIDYHNCVVHADLTEEEADAEIEASLERMRAYVVPGSWHVGPSMRPSDLGERLVAHGFEYGGDDIGMAVDLSGLPEGVPVPEGFVIERVRDEAGLAAWVETLGSGFGEGPVEAEWVGEMYRRLGFEGPWLHYLGLLGEEPVATATSFFGVVGVYFVCTVARARRRGIGAAITLEALREARDLGYTIGVLGSSEIGYPVYRGLGFEEHCRIGLYEWRPGRQITTPRRVPNTDSGQPPIGT</sequence>
<evidence type="ECO:0000313" key="2">
    <source>
        <dbReference type="EMBL" id="CAA9457618.1"/>
    </source>
</evidence>
<keyword evidence="2" id="KW-0808">Transferase</keyword>
<evidence type="ECO:0000259" key="1">
    <source>
        <dbReference type="PROSITE" id="PS51186"/>
    </source>
</evidence>
<dbReference type="InterPro" id="IPR000182">
    <property type="entry name" value="GNAT_dom"/>
</dbReference>
<dbReference type="SUPFAM" id="SSF55729">
    <property type="entry name" value="Acyl-CoA N-acyltransferases (Nat)"/>
    <property type="match status" value="1"/>
</dbReference>
<feature type="domain" description="N-acetyltransferase" evidence="1">
    <location>
        <begin position="124"/>
        <end position="269"/>
    </location>
</feature>
<proteinExistence type="predicted"/>
<reference evidence="2" key="1">
    <citation type="submission" date="2020-02" db="EMBL/GenBank/DDBJ databases">
        <authorList>
            <person name="Meier V. D."/>
        </authorList>
    </citation>
    <scope>NUCLEOTIDE SEQUENCE</scope>
    <source>
        <strain evidence="2">AVDCRST_MAG58</strain>
    </source>
</reference>
<dbReference type="InterPro" id="IPR016181">
    <property type="entry name" value="Acyl_CoA_acyltransferase"/>
</dbReference>
<protein>
    <submittedName>
        <fullName evidence="2">Acetyltransferase, GNAT family</fullName>
    </submittedName>
</protein>